<keyword evidence="2" id="KW-0546">Nucleotide metabolism</keyword>
<dbReference type="InterPro" id="IPR036157">
    <property type="entry name" value="dUTPase-like_sf"/>
</dbReference>
<proteinExistence type="predicted"/>
<dbReference type="Pfam" id="PF22769">
    <property type="entry name" value="DCD"/>
    <property type="match status" value="1"/>
</dbReference>
<organism evidence="3">
    <name type="scientific">Neisseria gonorrhoeae</name>
    <dbReference type="NCBI Taxonomy" id="485"/>
    <lineage>
        <taxon>Bacteria</taxon>
        <taxon>Pseudomonadati</taxon>
        <taxon>Pseudomonadota</taxon>
        <taxon>Betaproteobacteria</taxon>
        <taxon>Neisseriales</taxon>
        <taxon>Neisseriaceae</taxon>
        <taxon>Neisseria</taxon>
    </lineage>
</organism>
<dbReference type="EC" id="3.5.4.13" evidence="3"/>
<dbReference type="GO" id="GO:0015949">
    <property type="term" value="P:nucleobase-containing small molecule interconversion"/>
    <property type="evidence" value="ECO:0007669"/>
    <property type="project" value="TreeGrafter"/>
</dbReference>
<dbReference type="AlphaFoldDB" id="A0A378VYG7"/>
<accession>A0A378VYG7</accession>
<evidence type="ECO:0000256" key="1">
    <source>
        <dbReference type="ARBA" id="ARBA00022801"/>
    </source>
</evidence>
<dbReference type="PANTHER" id="PTHR42680:SF3">
    <property type="entry name" value="DCTP DEAMINASE"/>
    <property type="match status" value="1"/>
</dbReference>
<dbReference type="PANTHER" id="PTHR42680">
    <property type="entry name" value="DCTP DEAMINASE"/>
    <property type="match status" value="1"/>
</dbReference>
<keyword evidence="1 3" id="KW-0378">Hydrolase</keyword>
<reference evidence="3" key="1">
    <citation type="submission" date="2018-06" db="EMBL/GenBank/DDBJ databases">
        <authorList>
            <consortium name="Pathogen Informatics"/>
            <person name="Doyle S."/>
        </authorList>
    </citation>
    <scope>NUCLEOTIDE SEQUENCE [LARGE SCALE GENOMIC DNA]</scope>
    <source>
        <strain evidence="3">NCTC11421</strain>
    </source>
</reference>
<dbReference type="InterPro" id="IPR011962">
    <property type="entry name" value="dCTP_deaminase"/>
</dbReference>
<protein>
    <submittedName>
        <fullName evidence="3">Deoxycytidine triphosphate deaminase</fullName>
        <ecNumber evidence="3">3.5.4.13</ecNumber>
    </submittedName>
</protein>
<dbReference type="GO" id="GO:0006229">
    <property type="term" value="P:dUTP biosynthetic process"/>
    <property type="evidence" value="ECO:0007669"/>
    <property type="project" value="InterPro"/>
</dbReference>
<gene>
    <name evidence="3" type="primary">dcd</name>
    <name evidence="3" type="ORF">NCTC11421_02207</name>
</gene>
<evidence type="ECO:0000313" key="3">
    <source>
        <dbReference type="EMBL" id="SUA24211.1"/>
    </source>
</evidence>
<dbReference type="CDD" id="cd07557">
    <property type="entry name" value="trimeric_dUTPase"/>
    <property type="match status" value="1"/>
</dbReference>
<sequence>MKCEHGMIKEVKLPKTNNPPFFKQHPPMLYPNTAKTRKPMSIKSDKWIRRMSEEFGMIDPFEPNQIKEADGQRIISYGTSSYGYDIRCANEFKILPTSTAPSSIPKLRPENFVTVEDDCCIIPPNSFALARTVEYFRIPRNVLTVCLGKSTYARCGIIVNVTPFEPEWEGYVTLEFSNTTPCPPKSTQAKAWRKSSSSRATKCVKLHTKTATANTWDKPA</sequence>
<dbReference type="NCBIfam" id="TIGR02274">
    <property type="entry name" value="dCTP_deam"/>
    <property type="match status" value="1"/>
</dbReference>
<dbReference type="GO" id="GO:0008829">
    <property type="term" value="F:dCTP deaminase activity"/>
    <property type="evidence" value="ECO:0007669"/>
    <property type="project" value="UniProtKB-EC"/>
</dbReference>
<dbReference type="SUPFAM" id="SSF51283">
    <property type="entry name" value="dUTPase-like"/>
    <property type="match status" value="1"/>
</dbReference>
<dbReference type="Gene3D" id="2.70.40.10">
    <property type="match status" value="1"/>
</dbReference>
<dbReference type="EMBL" id="UGRI01000001">
    <property type="protein sequence ID" value="SUA24211.1"/>
    <property type="molecule type" value="Genomic_DNA"/>
</dbReference>
<name>A0A378VYG7_NEIGO</name>
<evidence type="ECO:0000256" key="2">
    <source>
        <dbReference type="ARBA" id="ARBA00023080"/>
    </source>
</evidence>
<dbReference type="InterPro" id="IPR033704">
    <property type="entry name" value="dUTPase_trimeric"/>
</dbReference>